<name>A0A3A2ZHH0_9EURO</name>
<evidence type="ECO:0000256" key="1">
    <source>
        <dbReference type="ARBA" id="ARBA00023254"/>
    </source>
</evidence>
<protein>
    <recommendedName>
        <fullName evidence="4">Protein ZIP4 homolog</fullName>
    </recommendedName>
</protein>
<gene>
    <name evidence="2" type="ORF">PHISCL_05712</name>
</gene>
<dbReference type="AlphaFoldDB" id="A0A3A2ZHH0"/>
<keyword evidence="1" id="KW-0469">Meiosis</keyword>
<dbReference type="GO" id="GO:0051321">
    <property type="term" value="P:meiotic cell cycle"/>
    <property type="evidence" value="ECO:0007669"/>
    <property type="project" value="UniProtKB-KW"/>
</dbReference>
<reference evidence="3" key="1">
    <citation type="submission" date="2017-02" db="EMBL/GenBank/DDBJ databases">
        <authorList>
            <person name="Tafer H."/>
            <person name="Lopandic K."/>
        </authorList>
    </citation>
    <scope>NUCLEOTIDE SEQUENCE [LARGE SCALE GENOMIC DNA]</scope>
    <source>
        <strain evidence="3">CBS 366.77</strain>
    </source>
</reference>
<comment type="caution">
    <text evidence="2">The sequence shown here is derived from an EMBL/GenBank/DDBJ whole genome shotgun (WGS) entry which is preliminary data.</text>
</comment>
<organism evidence="2 3">
    <name type="scientific">Aspergillus sclerotialis</name>
    <dbReference type="NCBI Taxonomy" id="2070753"/>
    <lineage>
        <taxon>Eukaryota</taxon>
        <taxon>Fungi</taxon>
        <taxon>Dikarya</taxon>
        <taxon>Ascomycota</taxon>
        <taxon>Pezizomycotina</taxon>
        <taxon>Eurotiomycetes</taxon>
        <taxon>Eurotiomycetidae</taxon>
        <taxon>Eurotiales</taxon>
        <taxon>Aspergillaceae</taxon>
        <taxon>Aspergillus</taxon>
        <taxon>Aspergillus subgen. Polypaecilum</taxon>
    </lineage>
</organism>
<keyword evidence="3" id="KW-1185">Reference proteome</keyword>
<accession>A0A3A2ZHH0</accession>
<sequence length="180" mass="20395">MGQLENEQLDICLKVLGIAASRLDAVTKSRVDAGESEIRSVTTEYYLLRIQLSWLQGRPDIAEHLLSKVPESRTKVDEENVLETCYRIGKLALSDASYDTAAKWLGRALASSDALSRDSDLASKETRFLVLHAEYAKEFPALMMQLEIFSKDEEPNCSRYFRVLKDAIQMVELTDENLEM</sequence>
<dbReference type="OrthoDB" id="65716at2759"/>
<dbReference type="STRING" id="2070753.A0A3A2ZHH0"/>
<dbReference type="InterPro" id="IPR013940">
    <property type="entry name" value="Spo22/ZIP4/TEX11"/>
</dbReference>
<proteinExistence type="predicted"/>
<dbReference type="Pfam" id="PF08631">
    <property type="entry name" value="SPO22"/>
    <property type="match status" value="1"/>
</dbReference>
<dbReference type="EMBL" id="MVGC01000194">
    <property type="protein sequence ID" value="RJE21970.1"/>
    <property type="molecule type" value="Genomic_DNA"/>
</dbReference>
<evidence type="ECO:0000313" key="2">
    <source>
        <dbReference type="EMBL" id="RJE21970.1"/>
    </source>
</evidence>
<evidence type="ECO:0008006" key="4">
    <source>
        <dbReference type="Google" id="ProtNLM"/>
    </source>
</evidence>
<evidence type="ECO:0000313" key="3">
    <source>
        <dbReference type="Proteomes" id="UP000266188"/>
    </source>
</evidence>
<dbReference type="Proteomes" id="UP000266188">
    <property type="component" value="Unassembled WGS sequence"/>
</dbReference>